<dbReference type="EMBL" id="JAVDSC010000003">
    <property type="protein sequence ID" value="MDR6629135.1"/>
    <property type="molecule type" value="Genomic_DNA"/>
</dbReference>
<evidence type="ECO:0000313" key="3">
    <source>
        <dbReference type="EMBL" id="MDR6629135.1"/>
    </source>
</evidence>
<proteinExistence type="predicted"/>
<comment type="caution">
    <text evidence="3">The sequence shown here is derived from an EMBL/GenBank/DDBJ whole genome shotgun (WGS) entry which is preliminary data.</text>
</comment>
<gene>
    <name evidence="2" type="ORF">HNP34_001140</name>
    <name evidence="3" type="ORF">J2X86_001165</name>
</gene>
<feature type="transmembrane region" description="Helical" evidence="1">
    <location>
        <begin position="40"/>
        <end position="59"/>
    </location>
</feature>
<keyword evidence="1" id="KW-0812">Transmembrane</keyword>
<reference evidence="3" key="2">
    <citation type="submission" date="2023-07" db="EMBL/GenBank/DDBJ databases">
        <title>Sorghum-associated microbial communities from plants grown in Nebraska, USA.</title>
        <authorList>
            <person name="Schachtman D."/>
        </authorList>
    </citation>
    <scope>NUCLEOTIDE SEQUENCE</scope>
    <source>
        <strain evidence="3">BE44</strain>
    </source>
</reference>
<evidence type="ECO:0000256" key="1">
    <source>
        <dbReference type="SAM" id="Phobius"/>
    </source>
</evidence>
<dbReference type="RefSeq" id="WP_004281539.1">
    <property type="nucleotide sequence ID" value="NZ_BBSQ01000010.1"/>
</dbReference>
<organism evidence="3 5">
    <name type="scientific">Acinetobacter lwoffii</name>
    <dbReference type="NCBI Taxonomy" id="28090"/>
    <lineage>
        <taxon>Bacteria</taxon>
        <taxon>Pseudomonadati</taxon>
        <taxon>Pseudomonadota</taxon>
        <taxon>Gammaproteobacteria</taxon>
        <taxon>Moraxellales</taxon>
        <taxon>Moraxellaceae</taxon>
        <taxon>Acinetobacter</taxon>
    </lineage>
</organism>
<name>A0AAW8LH40_ACILW</name>
<evidence type="ECO:0000313" key="4">
    <source>
        <dbReference type="Proteomes" id="UP000548425"/>
    </source>
</evidence>
<dbReference type="EMBL" id="JACHLA010000004">
    <property type="protein sequence ID" value="MBB6363019.1"/>
    <property type="molecule type" value="Genomic_DNA"/>
</dbReference>
<protein>
    <submittedName>
        <fullName evidence="3">Uncharacterized protein</fullName>
    </submittedName>
</protein>
<dbReference type="AlphaFoldDB" id="A0AAW8LH40"/>
<evidence type="ECO:0000313" key="5">
    <source>
        <dbReference type="Proteomes" id="UP001262767"/>
    </source>
</evidence>
<evidence type="ECO:0000313" key="2">
    <source>
        <dbReference type="EMBL" id="MBB6363019.1"/>
    </source>
</evidence>
<reference evidence="2 4" key="1">
    <citation type="submission" date="2020-08" db="EMBL/GenBank/DDBJ databases">
        <title>Functional genomics of gut bacteria from endangered species of beetles.</title>
        <authorList>
            <person name="Carlos-Shanley C."/>
        </authorList>
    </citation>
    <scope>NUCLEOTIDE SEQUENCE [LARGE SCALE GENOMIC DNA]</scope>
    <source>
        <strain evidence="2 4">S00127</strain>
    </source>
</reference>
<accession>A0AAW8LH40</accession>
<keyword evidence="1" id="KW-1133">Transmembrane helix</keyword>
<dbReference type="Proteomes" id="UP001262767">
    <property type="component" value="Unassembled WGS sequence"/>
</dbReference>
<keyword evidence="1" id="KW-0472">Membrane</keyword>
<sequence>MHNLQLNLPVLAFWLFLALAISAMSTAILSHNLILDGAAILVSILTGFGVVLSMALMFAEHIMDICSS</sequence>
<dbReference type="GeneID" id="69583213"/>
<dbReference type="Proteomes" id="UP000548425">
    <property type="component" value="Unassembled WGS sequence"/>
</dbReference>